<accession>A0A642KW68</accession>
<name>A0A642KW68_BACFG</name>
<protein>
    <submittedName>
        <fullName evidence="1">Uncharacterized protein</fullName>
    </submittedName>
</protein>
<reference evidence="1 2" key="1">
    <citation type="journal article" date="2019" name="Nat. Med.">
        <title>A library of human gut bacterial isolates paired with longitudinal multiomics data enables mechanistic microbiome research.</title>
        <authorList>
            <person name="Poyet M."/>
            <person name="Groussin M."/>
            <person name="Gibbons S.M."/>
            <person name="Avila-Pacheco J."/>
            <person name="Jiang X."/>
            <person name="Kearney S.M."/>
            <person name="Perrotta A.R."/>
            <person name="Berdy B."/>
            <person name="Zhao S."/>
            <person name="Lieberman T.D."/>
            <person name="Swanson P.K."/>
            <person name="Smith M."/>
            <person name="Roesemann S."/>
            <person name="Alexander J.E."/>
            <person name="Rich S.A."/>
            <person name="Livny J."/>
            <person name="Vlamakis H."/>
            <person name="Clish C."/>
            <person name="Bullock K."/>
            <person name="Deik A."/>
            <person name="Scott J."/>
            <person name="Pierce K.A."/>
            <person name="Xavier R.J."/>
            <person name="Alm E.J."/>
        </authorList>
    </citation>
    <scope>NUCLEOTIDE SEQUENCE [LARGE SCALE GENOMIC DNA]</scope>
    <source>
        <strain evidence="1 2">BIOML-A1</strain>
    </source>
</reference>
<proteinExistence type="predicted"/>
<sequence>MRKIVVLQIVAFYFFSCLVTYAQSQRYKGYPKKDTDIFSEFANPPKGYGNVPFYWWNGDSLNKERMKEQLDILSASATDGFAVSYIHMDPEVDVGEMKDGYGLSGKTEAGKPKVFSGDWWNFWNWFAKECSRKNIGLGMDDYTIGWIGNGYYTDELLKEEKFQNYQGDLEIVSDSVRGGTTFIHDIPERLVGAVAWPGKI</sequence>
<organism evidence="1 2">
    <name type="scientific">Bacteroides fragilis</name>
    <dbReference type="NCBI Taxonomy" id="817"/>
    <lineage>
        <taxon>Bacteria</taxon>
        <taxon>Pseudomonadati</taxon>
        <taxon>Bacteroidota</taxon>
        <taxon>Bacteroidia</taxon>
        <taxon>Bacteroidales</taxon>
        <taxon>Bacteroidaceae</taxon>
        <taxon>Bacteroides</taxon>
    </lineage>
</organism>
<dbReference type="Proteomes" id="UP000429838">
    <property type="component" value="Unassembled WGS sequence"/>
</dbReference>
<evidence type="ECO:0000313" key="1">
    <source>
        <dbReference type="EMBL" id="KAA5200349.1"/>
    </source>
</evidence>
<comment type="caution">
    <text evidence="1">The sequence shown here is derived from an EMBL/GenBank/DDBJ whole genome shotgun (WGS) entry which is preliminary data.</text>
</comment>
<evidence type="ECO:0000313" key="2">
    <source>
        <dbReference type="Proteomes" id="UP000429838"/>
    </source>
</evidence>
<dbReference type="EMBL" id="VWAQ01000107">
    <property type="protein sequence ID" value="KAA5200349.1"/>
    <property type="molecule type" value="Genomic_DNA"/>
</dbReference>
<dbReference type="AlphaFoldDB" id="A0A642KW68"/>
<feature type="non-terminal residue" evidence="1">
    <location>
        <position position="200"/>
    </location>
</feature>
<gene>
    <name evidence="1" type="ORF">F2Z25_24235</name>
</gene>